<reference evidence="5" key="1">
    <citation type="journal article" date="2014" name="Int. J. Syst. Evol. Microbiol.">
        <title>Complete genome sequence of Corynebacterium casei LMG S-19264T (=DSM 44701T), isolated from a smear-ripened cheese.</title>
        <authorList>
            <consortium name="US DOE Joint Genome Institute (JGI-PGF)"/>
            <person name="Walter F."/>
            <person name="Albersmeier A."/>
            <person name="Kalinowski J."/>
            <person name="Ruckert C."/>
        </authorList>
    </citation>
    <scope>NUCLEOTIDE SEQUENCE</scope>
    <source>
        <strain evidence="5">VKM B-2347</strain>
    </source>
</reference>
<evidence type="ECO:0000259" key="4">
    <source>
        <dbReference type="Pfam" id="PF00155"/>
    </source>
</evidence>
<dbReference type="Pfam" id="PF00155">
    <property type="entry name" value="Aminotran_1_2"/>
    <property type="match status" value="1"/>
</dbReference>
<comment type="cofactor">
    <cofactor evidence="1">
        <name>pyridoxal 5'-phosphate</name>
        <dbReference type="ChEBI" id="CHEBI:597326"/>
    </cofactor>
</comment>
<dbReference type="AlphaFoldDB" id="A0A9W6IZQ8"/>
<dbReference type="CDD" id="cd06454">
    <property type="entry name" value="KBL_like"/>
    <property type="match status" value="1"/>
</dbReference>
<evidence type="ECO:0000256" key="1">
    <source>
        <dbReference type="ARBA" id="ARBA00001933"/>
    </source>
</evidence>
<dbReference type="SUPFAM" id="SSF53383">
    <property type="entry name" value="PLP-dependent transferases"/>
    <property type="match status" value="1"/>
</dbReference>
<dbReference type="GO" id="GO:0030170">
    <property type="term" value="F:pyridoxal phosphate binding"/>
    <property type="evidence" value="ECO:0007669"/>
    <property type="project" value="InterPro"/>
</dbReference>
<evidence type="ECO:0000256" key="3">
    <source>
        <dbReference type="SAM" id="MobiDB-lite"/>
    </source>
</evidence>
<dbReference type="InterPro" id="IPR015424">
    <property type="entry name" value="PyrdxlP-dep_Trfase"/>
</dbReference>
<dbReference type="InterPro" id="IPR050087">
    <property type="entry name" value="AON_synthase_class-II"/>
</dbReference>
<dbReference type="InterPro" id="IPR004839">
    <property type="entry name" value="Aminotransferase_I/II_large"/>
</dbReference>
<keyword evidence="2" id="KW-0808">Transferase</keyword>
<dbReference type="Proteomes" id="UP001143372">
    <property type="component" value="Unassembled WGS sequence"/>
</dbReference>
<proteinExistence type="predicted"/>
<comment type="caution">
    <text evidence="5">The sequence shown here is derived from an EMBL/GenBank/DDBJ whole genome shotgun (WGS) entry which is preliminary data.</text>
</comment>
<organism evidence="5 6">
    <name type="scientific">Hansschlegelia plantiphila</name>
    <dbReference type="NCBI Taxonomy" id="374655"/>
    <lineage>
        <taxon>Bacteria</taxon>
        <taxon>Pseudomonadati</taxon>
        <taxon>Pseudomonadota</taxon>
        <taxon>Alphaproteobacteria</taxon>
        <taxon>Hyphomicrobiales</taxon>
        <taxon>Methylopilaceae</taxon>
        <taxon>Hansschlegelia</taxon>
    </lineage>
</organism>
<protein>
    <submittedName>
        <fullName evidence="5">8-amino-7-oxononanoate synthase</fullName>
    </submittedName>
</protein>
<dbReference type="Gene3D" id="3.40.640.10">
    <property type="entry name" value="Type I PLP-dependent aspartate aminotransferase-like (Major domain)"/>
    <property type="match status" value="1"/>
</dbReference>
<keyword evidence="6" id="KW-1185">Reference proteome</keyword>
<dbReference type="PANTHER" id="PTHR13693:SF3">
    <property type="entry name" value="LD36009P"/>
    <property type="match status" value="1"/>
</dbReference>
<evidence type="ECO:0000313" key="5">
    <source>
        <dbReference type="EMBL" id="GLK66620.1"/>
    </source>
</evidence>
<dbReference type="EMBL" id="BSFI01000001">
    <property type="protein sequence ID" value="GLK66620.1"/>
    <property type="molecule type" value="Genomic_DNA"/>
</dbReference>
<evidence type="ECO:0000313" key="6">
    <source>
        <dbReference type="Proteomes" id="UP001143372"/>
    </source>
</evidence>
<name>A0A9W6IZQ8_9HYPH</name>
<feature type="region of interest" description="Disordered" evidence="3">
    <location>
        <begin position="1"/>
        <end position="45"/>
    </location>
</feature>
<dbReference type="InterPro" id="IPR015422">
    <property type="entry name" value="PyrdxlP-dep_Trfase_small"/>
</dbReference>
<gene>
    <name evidence="5" type="primary">rkpG</name>
    <name evidence="5" type="ORF">GCM10008179_02580</name>
</gene>
<feature type="domain" description="Aminotransferase class I/classII large" evidence="4">
    <location>
        <begin position="92"/>
        <end position="433"/>
    </location>
</feature>
<dbReference type="RefSeq" id="WP_271166882.1">
    <property type="nucleotide sequence ID" value="NZ_BSFI01000001.1"/>
</dbReference>
<dbReference type="Gene3D" id="3.90.1150.10">
    <property type="entry name" value="Aspartate Aminotransferase, domain 1"/>
    <property type="match status" value="1"/>
</dbReference>
<sequence>MSGRRGIGALSRSAKDGILGALRQTPKPEGRIEVAPTPRPARKRNDKFADFPELKDLKTQQAVADLLGVANPFFREHDGCAGATTDIDGKTHINFASYNYLGLNGHPAVAAAAKAAIDKYGVSVSASRLVAGERPIHRELERRIADYYGVESAVVFVSGHATNVAAIGHLLRPKDLVIYDSLAHNSIVVGAALSGATRRLFPHNDLDGLEEILIQHAHSHERVLVAVEGLYSMDGDFPDLARLVKLRDRYGFWLMVDEAHSLGVLGKTGRGVSEECGVDPREIDIWMGTLSKTLSGCGGFIAGSAALVEYLKFTAPGFVYSVGMPPAVAAAAIACFDLLDQEPERVAKLRANGVRFVEKAREAGLDTGSSTGLAIVPVMVGDSLRAVHLSNRLLERGVNALPIVHPAVPERSARLRFFITADHTFEQIDEAVAVTAEEHAGLAKAGFGIKMAAALAKATRPS</sequence>
<dbReference type="InterPro" id="IPR015421">
    <property type="entry name" value="PyrdxlP-dep_Trfase_major"/>
</dbReference>
<accession>A0A9W6IZQ8</accession>
<dbReference type="GO" id="GO:0016740">
    <property type="term" value="F:transferase activity"/>
    <property type="evidence" value="ECO:0007669"/>
    <property type="project" value="UniProtKB-KW"/>
</dbReference>
<reference evidence="5" key="2">
    <citation type="submission" date="2023-01" db="EMBL/GenBank/DDBJ databases">
        <authorList>
            <person name="Sun Q."/>
            <person name="Evtushenko L."/>
        </authorList>
    </citation>
    <scope>NUCLEOTIDE SEQUENCE</scope>
    <source>
        <strain evidence="5">VKM B-2347</strain>
    </source>
</reference>
<dbReference type="PANTHER" id="PTHR13693">
    <property type="entry name" value="CLASS II AMINOTRANSFERASE/8-AMINO-7-OXONONANOATE SYNTHASE"/>
    <property type="match status" value="1"/>
</dbReference>
<evidence type="ECO:0000256" key="2">
    <source>
        <dbReference type="ARBA" id="ARBA00022679"/>
    </source>
</evidence>